<dbReference type="GO" id="GO:0022857">
    <property type="term" value="F:transmembrane transporter activity"/>
    <property type="evidence" value="ECO:0007669"/>
    <property type="project" value="InterPro"/>
</dbReference>
<dbReference type="AlphaFoldDB" id="A0A842HN37"/>
<feature type="transmembrane region" description="Helical" evidence="7">
    <location>
        <begin position="59"/>
        <end position="79"/>
    </location>
</feature>
<feature type="transmembrane region" description="Helical" evidence="7">
    <location>
        <begin position="346"/>
        <end position="364"/>
    </location>
</feature>
<protein>
    <submittedName>
        <fullName evidence="9">MFS transporter</fullName>
    </submittedName>
</protein>
<dbReference type="EMBL" id="JACJUU010000007">
    <property type="protein sequence ID" value="MBC2770269.1"/>
    <property type="molecule type" value="Genomic_DNA"/>
</dbReference>
<evidence type="ECO:0000256" key="3">
    <source>
        <dbReference type="ARBA" id="ARBA00022475"/>
    </source>
</evidence>
<feature type="transmembrane region" description="Helical" evidence="7">
    <location>
        <begin position="151"/>
        <end position="170"/>
    </location>
</feature>
<dbReference type="GO" id="GO:0005886">
    <property type="term" value="C:plasma membrane"/>
    <property type="evidence" value="ECO:0007669"/>
    <property type="project" value="UniProtKB-SubCell"/>
</dbReference>
<accession>A0A842HN37</accession>
<feature type="transmembrane region" description="Helical" evidence="7">
    <location>
        <begin position="315"/>
        <end position="334"/>
    </location>
</feature>
<proteinExistence type="predicted"/>
<keyword evidence="5 7" id="KW-1133">Transmembrane helix</keyword>
<dbReference type="InterPro" id="IPR011701">
    <property type="entry name" value="MFS"/>
</dbReference>
<evidence type="ECO:0000256" key="4">
    <source>
        <dbReference type="ARBA" id="ARBA00022692"/>
    </source>
</evidence>
<evidence type="ECO:0000256" key="5">
    <source>
        <dbReference type="ARBA" id="ARBA00022989"/>
    </source>
</evidence>
<evidence type="ECO:0000259" key="8">
    <source>
        <dbReference type="PROSITE" id="PS50850"/>
    </source>
</evidence>
<dbReference type="Pfam" id="PF07690">
    <property type="entry name" value="MFS_1"/>
    <property type="match status" value="1"/>
</dbReference>
<name>A0A842HN37_9BURK</name>
<dbReference type="InterPro" id="IPR020846">
    <property type="entry name" value="MFS_dom"/>
</dbReference>
<keyword evidence="4 7" id="KW-0812">Transmembrane</keyword>
<dbReference type="InterPro" id="IPR036259">
    <property type="entry name" value="MFS_trans_sf"/>
</dbReference>
<dbReference type="Gene3D" id="1.20.1720.10">
    <property type="entry name" value="Multidrug resistance protein D"/>
    <property type="match status" value="1"/>
</dbReference>
<keyword evidence="10" id="KW-1185">Reference proteome</keyword>
<dbReference type="PANTHER" id="PTHR23501">
    <property type="entry name" value="MAJOR FACILITATOR SUPERFAMILY"/>
    <property type="match status" value="1"/>
</dbReference>
<sequence>MSVTPSSPPATGKPTTLTDREIRKVVAGLMVAIILGGLEQTIVAVALPRMAADLQGVQWLAWVISAYLIAVAVSTPIYGKLGDLYGRRAMLSSAIIIFLGASVLCAMASSMPMMVGARILQGIGGGGLLSVSQAIIADIVSPRERGRYQGYISVSFAIASVAGPVAGGLLTEYLSWHWIFWVNLPIGLAAYLISQRTLVRLSRPSIKRSVDVGGALLLTAGLTTLLIAISRVGHGTAILDGYNMALAAMAVLFMAAFVWQEKRAAEPIIPLVLLANPIVAASCVLLFIAFIELIALTILIPLRLQMLTAAGADRAALQLVPLSVAIPAGAYIGGTLMARLGQYRNIQLVGASMVPVSMALTAYTDPAATGWVILFTTLAGIGIGLQLPTSTVAAQNAVAQRHIGVTTGLASFSRSVGAAVGIAILTAALFALLQSYMPATLTELSSAETIRQMIEGQLPPVSDAARAVLMSSGEKAFRHTFLISALIAAISVVLCLRVPERALSEKRPPA</sequence>
<feature type="transmembrane region" description="Helical" evidence="7">
    <location>
        <begin position="415"/>
        <end position="437"/>
    </location>
</feature>
<feature type="transmembrane region" description="Helical" evidence="7">
    <location>
        <begin position="241"/>
        <end position="259"/>
    </location>
</feature>
<keyword evidence="6 7" id="KW-0472">Membrane</keyword>
<dbReference type="RefSeq" id="WP_185779958.1">
    <property type="nucleotide sequence ID" value="NZ_JACJUU010000007.1"/>
</dbReference>
<dbReference type="SUPFAM" id="SSF103473">
    <property type="entry name" value="MFS general substrate transporter"/>
    <property type="match status" value="1"/>
</dbReference>
<feature type="transmembrane region" description="Helical" evidence="7">
    <location>
        <begin position="271"/>
        <end position="300"/>
    </location>
</feature>
<feature type="transmembrane region" description="Helical" evidence="7">
    <location>
        <begin position="91"/>
        <end position="113"/>
    </location>
</feature>
<dbReference type="FunFam" id="1.20.1720.10:FF:000004">
    <property type="entry name" value="EmrB/QacA family drug resistance transporter"/>
    <property type="match status" value="1"/>
</dbReference>
<feature type="transmembrane region" description="Helical" evidence="7">
    <location>
        <begin position="370"/>
        <end position="394"/>
    </location>
</feature>
<evidence type="ECO:0000256" key="2">
    <source>
        <dbReference type="ARBA" id="ARBA00022448"/>
    </source>
</evidence>
<gene>
    <name evidence="9" type="ORF">GTU67_10145</name>
</gene>
<feature type="transmembrane region" description="Helical" evidence="7">
    <location>
        <begin position="25"/>
        <end position="47"/>
    </location>
</feature>
<dbReference type="PROSITE" id="PS50850">
    <property type="entry name" value="MFS"/>
    <property type="match status" value="1"/>
</dbReference>
<evidence type="ECO:0000256" key="6">
    <source>
        <dbReference type="ARBA" id="ARBA00023136"/>
    </source>
</evidence>
<evidence type="ECO:0000256" key="7">
    <source>
        <dbReference type="SAM" id="Phobius"/>
    </source>
</evidence>
<reference evidence="9 10" key="1">
    <citation type="submission" date="2020-08" db="EMBL/GenBank/DDBJ databases">
        <title>Paraeoetvoesia sp. YC-7-48 draft genome sequence.</title>
        <authorList>
            <person name="Yao L."/>
        </authorList>
    </citation>
    <scope>NUCLEOTIDE SEQUENCE [LARGE SCALE GENOMIC DNA]</scope>
    <source>
        <strain evidence="10">YC-7-48</strain>
    </source>
</reference>
<evidence type="ECO:0000313" key="10">
    <source>
        <dbReference type="Proteomes" id="UP000545386"/>
    </source>
</evidence>
<organism evidence="9 10">
    <name type="scientific">Pusillimonas minor</name>
    <dbReference type="NCBI Taxonomy" id="2697024"/>
    <lineage>
        <taxon>Bacteria</taxon>
        <taxon>Pseudomonadati</taxon>
        <taxon>Pseudomonadota</taxon>
        <taxon>Betaproteobacteria</taxon>
        <taxon>Burkholderiales</taxon>
        <taxon>Alcaligenaceae</taxon>
        <taxon>Pusillimonas</taxon>
    </lineage>
</organism>
<keyword evidence="2" id="KW-0813">Transport</keyword>
<dbReference type="PRINTS" id="PR01036">
    <property type="entry name" value="TCRTETB"/>
</dbReference>
<dbReference type="CDD" id="cd17502">
    <property type="entry name" value="MFS_Azr1_MDR_like"/>
    <property type="match status" value="1"/>
</dbReference>
<feature type="domain" description="Major facilitator superfamily (MFS) profile" evidence="8">
    <location>
        <begin position="25"/>
        <end position="503"/>
    </location>
</feature>
<keyword evidence="3" id="KW-1003">Cell membrane</keyword>
<dbReference type="PANTHER" id="PTHR23501:SF197">
    <property type="entry name" value="COMD"/>
    <property type="match status" value="1"/>
</dbReference>
<comment type="subcellular location">
    <subcellularLocation>
        <location evidence="1">Cell membrane</location>
        <topology evidence="1">Multi-pass membrane protein</topology>
    </subcellularLocation>
</comment>
<feature type="transmembrane region" description="Helical" evidence="7">
    <location>
        <begin position="210"/>
        <end position="229"/>
    </location>
</feature>
<dbReference type="Proteomes" id="UP000545386">
    <property type="component" value="Unassembled WGS sequence"/>
</dbReference>
<evidence type="ECO:0000256" key="1">
    <source>
        <dbReference type="ARBA" id="ARBA00004651"/>
    </source>
</evidence>
<dbReference type="Gene3D" id="1.20.1250.20">
    <property type="entry name" value="MFS general substrate transporter like domains"/>
    <property type="match status" value="1"/>
</dbReference>
<feature type="transmembrane region" description="Helical" evidence="7">
    <location>
        <begin position="476"/>
        <end position="498"/>
    </location>
</feature>
<feature type="transmembrane region" description="Helical" evidence="7">
    <location>
        <begin position="176"/>
        <end position="198"/>
    </location>
</feature>
<feature type="transmembrane region" description="Helical" evidence="7">
    <location>
        <begin position="119"/>
        <end position="139"/>
    </location>
</feature>
<comment type="caution">
    <text evidence="9">The sequence shown here is derived from an EMBL/GenBank/DDBJ whole genome shotgun (WGS) entry which is preliminary data.</text>
</comment>
<evidence type="ECO:0000313" key="9">
    <source>
        <dbReference type="EMBL" id="MBC2770269.1"/>
    </source>
</evidence>